<gene>
    <name evidence="1" type="ORF">DPMN_161295</name>
</gene>
<sequence length="136" mass="15530">MKIHSSRKTSSLIIICGIHKFILDESLRKCIKPSFPAPHLVVVERLHADVYPPLSVQYPEAEPPHELEERGDLLDVQVVGEIGLVLNVGRVILTVHLDTATWRKEGNDTYDSEMTKWYLLFRNDTDDNRLGNNVQL</sequence>
<dbReference type="Proteomes" id="UP000828390">
    <property type="component" value="Unassembled WGS sequence"/>
</dbReference>
<organism evidence="1 2">
    <name type="scientific">Dreissena polymorpha</name>
    <name type="common">Zebra mussel</name>
    <name type="synonym">Mytilus polymorpha</name>
    <dbReference type="NCBI Taxonomy" id="45954"/>
    <lineage>
        <taxon>Eukaryota</taxon>
        <taxon>Metazoa</taxon>
        <taxon>Spiralia</taxon>
        <taxon>Lophotrochozoa</taxon>
        <taxon>Mollusca</taxon>
        <taxon>Bivalvia</taxon>
        <taxon>Autobranchia</taxon>
        <taxon>Heteroconchia</taxon>
        <taxon>Euheterodonta</taxon>
        <taxon>Imparidentia</taxon>
        <taxon>Neoheterodontei</taxon>
        <taxon>Myida</taxon>
        <taxon>Dreissenoidea</taxon>
        <taxon>Dreissenidae</taxon>
        <taxon>Dreissena</taxon>
    </lineage>
</organism>
<dbReference type="EMBL" id="JAIWYP010000008">
    <property type="protein sequence ID" value="KAH3783358.1"/>
    <property type="molecule type" value="Genomic_DNA"/>
</dbReference>
<protein>
    <submittedName>
        <fullName evidence="1">Uncharacterized protein</fullName>
    </submittedName>
</protein>
<accession>A0A9D4EQ57</accession>
<evidence type="ECO:0000313" key="2">
    <source>
        <dbReference type="Proteomes" id="UP000828390"/>
    </source>
</evidence>
<comment type="caution">
    <text evidence="1">The sequence shown here is derived from an EMBL/GenBank/DDBJ whole genome shotgun (WGS) entry which is preliminary data.</text>
</comment>
<keyword evidence="2" id="KW-1185">Reference proteome</keyword>
<proteinExistence type="predicted"/>
<reference evidence="1" key="2">
    <citation type="submission" date="2020-11" db="EMBL/GenBank/DDBJ databases">
        <authorList>
            <person name="McCartney M.A."/>
            <person name="Auch B."/>
            <person name="Kono T."/>
            <person name="Mallez S."/>
            <person name="Becker A."/>
            <person name="Gohl D.M."/>
            <person name="Silverstein K.A.T."/>
            <person name="Koren S."/>
            <person name="Bechman K.B."/>
            <person name="Herman A."/>
            <person name="Abrahante J.E."/>
            <person name="Garbe J."/>
        </authorList>
    </citation>
    <scope>NUCLEOTIDE SEQUENCE</scope>
    <source>
        <strain evidence="1">Duluth1</strain>
        <tissue evidence="1">Whole animal</tissue>
    </source>
</reference>
<name>A0A9D4EQ57_DREPO</name>
<evidence type="ECO:0000313" key="1">
    <source>
        <dbReference type="EMBL" id="KAH3783358.1"/>
    </source>
</evidence>
<reference evidence="1" key="1">
    <citation type="journal article" date="2019" name="bioRxiv">
        <title>The Genome of the Zebra Mussel, Dreissena polymorpha: A Resource for Invasive Species Research.</title>
        <authorList>
            <person name="McCartney M.A."/>
            <person name="Auch B."/>
            <person name="Kono T."/>
            <person name="Mallez S."/>
            <person name="Zhang Y."/>
            <person name="Obille A."/>
            <person name="Becker A."/>
            <person name="Abrahante J.E."/>
            <person name="Garbe J."/>
            <person name="Badalamenti J.P."/>
            <person name="Herman A."/>
            <person name="Mangelson H."/>
            <person name="Liachko I."/>
            <person name="Sullivan S."/>
            <person name="Sone E.D."/>
            <person name="Koren S."/>
            <person name="Silverstein K.A.T."/>
            <person name="Beckman K.B."/>
            <person name="Gohl D.M."/>
        </authorList>
    </citation>
    <scope>NUCLEOTIDE SEQUENCE</scope>
    <source>
        <strain evidence="1">Duluth1</strain>
        <tissue evidence="1">Whole animal</tissue>
    </source>
</reference>
<dbReference type="AlphaFoldDB" id="A0A9D4EQ57"/>